<evidence type="ECO:0000313" key="2">
    <source>
        <dbReference type="Proteomes" id="UP000182466"/>
    </source>
</evidence>
<dbReference type="EMBL" id="FPAW01000011">
    <property type="protein sequence ID" value="SFT89018.1"/>
    <property type="molecule type" value="Genomic_DNA"/>
</dbReference>
<dbReference type="AlphaFoldDB" id="A0A1I7BPD4"/>
<protein>
    <submittedName>
        <fullName evidence="1">Uncharacterized protein</fullName>
    </submittedName>
</protein>
<sequence length="47" mass="5213">MRCHKIFDMALGALRRDIVGIDQCNVVAQARNQNVLSDQPISEVSIS</sequence>
<keyword evidence="2" id="KW-1185">Reference proteome</keyword>
<accession>A0A1I7BPD4</accession>
<dbReference type="Proteomes" id="UP000182466">
    <property type="component" value="Unassembled WGS sequence"/>
</dbReference>
<proteinExistence type="predicted"/>
<organism evidence="1 2">
    <name type="scientific">Sedimentitalea nanhaiensis</name>
    <dbReference type="NCBI Taxonomy" id="999627"/>
    <lineage>
        <taxon>Bacteria</taxon>
        <taxon>Pseudomonadati</taxon>
        <taxon>Pseudomonadota</taxon>
        <taxon>Alphaproteobacteria</taxon>
        <taxon>Rhodobacterales</taxon>
        <taxon>Paracoccaceae</taxon>
        <taxon>Sedimentitalea</taxon>
    </lineage>
</organism>
<evidence type="ECO:0000313" key="1">
    <source>
        <dbReference type="EMBL" id="SFT89018.1"/>
    </source>
</evidence>
<name>A0A1I7BPD4_9RHOB</name>
<gene>
    <name evidence="1" type="ORF">SAMN05216236_11168</name>
</gene>
<reference evidence="1 2" key="1">
    <citation type="submission" date="2016-10" db="EMBL/GenBank/DDBJ databases">
        <authorList>
            <person name="de Groot N.N."/>
        </authorList>
    </citation>
    <scope>NUCLEOTIDE SEQUENCE [LARGE SCALE GENOMIC DNA]</scope>
    <source>
        <strain evidence="1 2">CGMCC 1.10959</strain>
    </source>
</reference>